<dbReference type="Gene3D" id="1.10.510.10">
    <property type="entry name" value="Transferase(Phosphotransferase) domain 1"/>
    <property type="match status" value="1"/>
</dbReference>
<dbReference type="InterPro" id="IPR011009">
    <property type="entry name" value="Kinase-like_dom_sf"/>
</dbReference>
<evidence type="ECO:0000259" key="2">
    <source>
        <dbReference type="PROSITE" id="PS50011"/>
    </source>
</evidence>
<gene>
    <name evidence="3" type="ORF">EMAR1385_LOCUS1139</name>
</gene>
<dbReference type="PROSITE" id="PS00109">
    <property type="entry name" value="PROTEIN_KINASE_TYR"/>
    <property type="match status" value="1"/>
</dbReference>
<dbReference type="PANTHER" id="PTHR44167:SF30">
    <property type="entry name" value="PHOSPHORYLASE KINASE"/>
    <property type="match status" value="1"/>
</dbReference>
<feature type="compositionally biased region" description="Low complexity" evidence="1">
    <location>
        <begin position="82"/>
        <end position="91"/>
    </location>
</feature>
<protein>
    <recommendedName>
        <fullName evidence="2">Protein kinase domain-containing protein</fullName>
    </recommendedName>
</protein>
<accession>A0A7S0XLV0</accession>
<name>A0A7S0XLV0_9EUKA</name>
<feature type="region of interest" description="Disordered" evidence="1">
    <location>
        <begin position="62"/>
        <end position="91"/>
    </location>
</feature>
<sequence length="400" mass="45499">MSNVKDVDDPQPVDAVVEPQTVRVLEHMGFQSPIKICKSLQGSIYRAQKPPNLRIAIHSISHTDNDDDRPAVDHNKNNQQQVPSLPVTPTTPSTPCMPVVIKVAHCKLHSKHLAKVGNRVVRVQENILLESDILRFLTHCNDCPPSIIKFYDFITIHPTYMLLMEDGGASLFGFVQSAHKLIKAGVLSANHWKQMVQKVFLQMLESIEFIHAHRVSHFDVSLENFIINDVNVEVTTHAVSGKERVEFMLNDVQIKLCDFGLAEYFSTDNFSTRKNCGKQNYKSPECLKGRDSFDAKKNDIFCLGVSLFMMMVGAPPWSMADESDALYTYMTNGLMKDVLVQWNKSARMDDHFIDLEERIFAPEARRISLSEIRNHAFVRNVLHSHNLYLCINNKILVIIK</sequence>
<feature type="compositionally biased region" description="Basic and acidic residues" evidence="1">
    <location>
        <begin position="62"/>
        <end position="76"/>
    </location>
</feature>
<feature type="domain" description="Protein kinase" evidence="2">
    <location>
        <begin position="30"/>
        <end position="378"/>
    </location>
</feature>
<evidence type="ECO:0000313" key="3">
    <source>
        <dbReference type="EMBL" id="CAD8732260.1"/>
    </source>
</evidence>
<dbReference type="Pfam" id="PF00069">
    <property type="entry name" value="Pkinase"/>
    <property type="match status" value="1"/>
</dbReference>
<dbReference type="AlphaFoldDB" id="A0A7S0XLV0"/>
<dbReference type="GO" id="GO:0044773">
    <property type="term" value="P:mitotic DNA damage checkpoint signaling"/>
    <property type="evidence" value="ECO:0007669"/>
    <property type="project" value="TreeGrafter"/>
</dbReference>
<dbReference type="PROSITE" id="PS50011">
    <property type="entry name" value="PROTEIN_KINASE_DOM"/>
    <property type="match status" value="1"/>
</dbReference>
<dbReference type="InterPro" id="IPR000719">
    <property type="entry name" value="Prot_kinase_dom"/>
</dbReference>
<reference evidence="3" key="1">
    <citation type="submission" date="2021-01" db="EMBL/GenBank/DDBJ databases">
        <authorList>
            <person name="Corre E."/>
            <person name="Pelletier E."/>
            <person name="Niang G."/>
            <person name="Scheremetjew M."/>
            <person name="Finn R."/>
            <person name="Kale V."/>
            <person name="Holt S."/>
            <person name="Cochrane G."/>
            <person name="Meng A."/>
            <person name="Brown T."/>
            <person name="Cohen L."/>
        </authorList>
    </citation>
    <scope>NUCLEOTIDE SEQUENCE</scope>
</reference>
<dbReference type="EMBL" id="HBFI01001637">
    <property type="protein sequence ID" value="CAD8732260.1"/>
    <property type="molecule type" value="Transcribed_RNA"/>
</dbReference>
<dbReference type="GO" id="GO:0005634">
    <property type="term" value="C:nucleus"/>
    <property type="evidence" value="ECO:0007669"/>
    <property type="project" value="TreeGrafter"/>
</dbReference>
<dbReference type="SMART" id="SM00220">
    <property type="entry name" value="S_TKc"/>
    <property type="match status" value="1"/>
</dbReference>
<organism evidence="3">
    <name type="scientific">Elphidium margaritaceum</name>
    <dbReference type="NCBI Taxonomy" id="933848"/>
    <lineage>
        <taxon>Eukaryota</taxon>
        <taxon>Sar</taxon>
        <taxon>Rhizaria</taxon>
        <taxon>Retaria</taxon>
        <taxon>Foraminifera</taxon>
        <taxon>Rotaliida</taxon>
        <taxon>Elphidiidae</taxon>
        <taxon>Elphidium</taxon>
    </lineage>
</organism>
<proteinExistence type="predicted"/>
<evidence type="ECO:0000256" key="1">
    <source>
        <dbReference type="SAM" id="MobiDB-lite"/>
    </source>
</evidence>
<dbReference type="PANTHER" id="PTHR44167">
    <property type="entry name" value="OVARIAN-SPECIFIC SERINE/THREONINE-PROTEIN KINASE LOK-RELATED"/>
    <property type="match status" value="1"/>
</dbReference>
<dbReference type="SUPFAM" id="SSF56112">
    <property type="entry name" value="Protein kinase-like (PK-like)"/>
    <property type="match status" value="1"/>
</dbReference>
<dbReference type="GO" id="GO:0004674">
    <property type="term" value="F:protein serine/threonine kinase activity"/>
    <property type="evidence" value="ECO:0007669"/>
    <property type="project" value="TreeGrafter"/>
</dbReference>
<dbReference type="GO" id="GO:0005524">
    <property type="term" value="F:ATP binding"/>
    <property type="evidence" value="ECO:0007669"/>
    <property type="project" value="InterPro"/>
</dbReference>
<dbReference type="InterPro" id="IPR008266">
    <property type="entry name" value="Tyr_kinase_AS"/>
</dbReference>